<reference evidence="2 3" key="1">
    <citation type="submission" date="2019-01" db="EMBL/GenBank/DDBJ databases">
        <authorList>
            <person name="Sayadi A."/>
        </authorList>
    </citation>
    <scope>NUCLEOTIDE SEQUENCE [LARGE SCALE GENOMIC DNA]</scope>
</reference>
<feature type="compositionally biased region" description="Polar residues" evidence="1">
    <location>
        <begin position="11"/>
        <end position="79"/>
    </location>
</feature>
<feature type="region of interest" description="Disordered" evidence="1">
    <location>
        <begin position="1"/>
        <end position="100"/>
    </location>
</feature>
<evidence type="ECO:0000313" key="3">
    <source>
        <dbReference type="Proteomes" id="UP000410492"/>
    </source>
</evidence>
<protein>
    <submittedName>
        <fullName evidence="2">Uncharacterized protein</fullName>
    </submittedName>
</protein>
<dbReference type="EMBL" id="CAACVG010006934">
    <property type="protein sequence ID" value="VEN42646.1"/>
    <property type="molecule type" value="Genomic_DNA"/>
</dbReference>
<gene>
    <name evidence="2" type="ORF">CALMAC_LOCUS6053</name>
</gene>
<name>A0A653C3Z2_CALMS</name>
<dbReference type="Proteomes" id="UP000410492">
    <property type="component" value="Unassembled WGS sequence"/>
</dbReference>
<organism evidence="2 3">
    <name type="scientific">Callosobruchus maculatus</name>
    <name type="common">Southern cowpea weevil</name>
    <name type="synonym">Pulse bruchid</name>
    <dbReference type="NCBI Taxonomy" id="64391"/>
    <lineage>
        <taxon>Eukaryota</taxon>
        <taxon>Metazoa</taxon>
        <taxon>Ecdysozoa</taxon>
        <taxon>Arthropoda</taxon>
        <taxon>Hexapoda</taxon>
        <taxon>Insecta</taxon>
        <taxon>Pterygota</taxon>
        <taxon>Neoptera</taxon>
        <taxon>Endopterygota</taxon>
        <taxon>Coleoptera</taxon>
        <taxon>Polyphaga</taxon>
        <taxon>Cucujiformia</taxon>
        <taxon>Chrysomeloidea</taxon>
        <taxon>Chrysomelidae</taxon>
        <taxon>Bruchinae</taxon>
        <taxon>Bruchini</taxon>
        <taxon>Callosobruchus</taxon>
    </lineage>
</organism>
<dbReference type="OrthoDB" id="1726137at2759"/>
<dbReference type="AlphaFoldDB" id="A0A653C3Z2"/>
<evidence type="ECO:0000313" key="2">
    <source>
        <dbReference type="EMBL" id="VEN42646.1"/>
    </source>
</evidence>
<proteinExistence type="predicted"/>
<evidence type="ECO:0000256" key="1">
    <source>
        <dbReference type="SAM" id="MobiDB-lite"/>
    </source>
</evidence>
<accession>A0A653C3Z2</accession>
<keyword evidence="3" id="KW-1185">Reference proteome</keyword>
<sequence>MEEFLRFPTGFSGSSYSTPLSVKTNLHSTLRNFNTQHSYPNPSSTDTQNSYPNPSSTDTQNSYPNPPSIDTQHSYSNPPIQAVSKRKWYSSSSPGLKCIQ</sequence>